<accession>F2R3A7</accession>
<reference evidence="1 2" key="1">
    <citation type="journal article" date="2011" name="BMC Genomics">
        <title>Genome-wide analysis of the role of GlnR in Streptomyces venezuelae provides new insights into global nitrogen regulation in actinomycetes.</title>
        <authorList>
            <person name="Pullan S.T."/>
            <person name="Bibb M.J."/>
            <person name="Merrick M."/>
        </authorList>
    </citation>
    <scope>NUCLEOTIDE SEQUENCE [LARGE SCALE GENOMIC DNA]</scope>
    <source>
        <strain evidence="1">ATCC 10712</strain>
    </source>
</reference>
<dbReference type="STRING" id="953739.SVEN_2463"/>
<organism evidence="1 2">
    <name type="scientific">Streptomyces venezuelae (strain ATCC 10712 / CBS 650.69 / DSM 40230 / JCM 4526 / NBRC 13096 / PD 04745)</name>
    <dbReference type="NCBI Taxonomy" id="953739"/>
    <lineage>
        <taxon>Bacteria</taxon>
        <taxon>Bacillati</taxon>
        <taxon>Actinomycetota</taxon>
        <taxon>Actinomycetes</taxon>
        <taxon>Kitasatosporales</taxon>
        <taxon>Streptomycetaceae</taxon>
        <taxon>Streptomyces</taxon>
    </lineage>
</organism>
<dbReference type="eggNOG" id="ENOG5032YMI">
    <property type="taxonomic scope" value="Bacteria"/>
</dbReference>
<evidence type="ECO:0000313" key="1">
    <source>
        <dbReference type="EMBL" id="CCA55749.1"/>
    </source>
</evidence>
<sequence>MDVIPRDSGRPQGAVYPAGISRAASVPRHHRVRPSNAYREMRPIRGRTRLGVPLVDSALSRLLIHTGPPESCAVGVIMGGMNPESSSAPTESTHVTVVAKGAGLVFTWDADARIEVRDLGGEVVIEANAAGLRTLAGHLLVLAGDGVPDGAHLHLEDSNGLEDGSVGLVLERSDAE</sequence>
<evidence type="ECO:0000313" key="2">
    <source>
        <dbReference type="Proteomes" id="UP000006854"/>
    </source>
</evidence>
<dbReference type="PATRIC" id="fig|953739.5.peg.4659"/>
<dbReference type="EMBL" id="FR845719">
    <property type="protein sequence ID" value="CCA55749.1"/>
    <property type="molecule type" value="Genomic_DNA"/>
</dbReference>
<gene>
    <name evidence="1" type="ordered locus">SVEN_2463</name>
</gene>
<dbReference type="KEGG" id="sve:SVEN_2463"/>
<dbReference type="HOGENOM" id="CLU_1524353_0_0_11"/>
<dbReference type="AlphaFoldDB" id="F2R3A7"/>
<dbReference type="Proteomes" id="UP000006854">
    <property type="component" value="Chromosome"/>
</dbReference>
<dbReference type="InterPro" id="IPR029083">
    <property type="entry name" value="Imm32"/>
</dbReference>
<protein>
    <submittedName>
        <fullName evidence="1">Uncharacterized protein</fullName>
    </submittedName>
</protein>
<dbReference type="Pfam" id="PF15566">
    <property type="entry name" value="Imm32"/>
    <property type="match status" value="1"/>
</dbReference>
<name>F2R3A7_STRVP</name>
<keyword evidence="2" id="KW-1185">Reference proteome</keyword>
<proteinExistence type="predicted"/>